<dbReference type="CDD" id="cd05927">
    <property type="entry name" value="LC-FACS_euk"/>
    <property type="match status" value="1"/>
</dbReference>
<dbReference type="Pfam" id="PF00501">
    <property type="entry name" value="AMP-binding"/>
    <property type="match status" value="1"/>
</dbReference>
<dbReference type="Ensembl" id="ENSCCRT00000200194.1">
    <property type="protein sequence ID" value="ENSCCRP00000174832.1"/>
    <property type="gene ID" value="ENSCCRG00000022327.2"/>
</dbReference>
<comment type="function">
    <text evidence="14">Catalyzes the conversion of long-chain fatty acids to their active form acyl-CoAs for both synthesis of cellular lipids, and degradation via beta-oxidation.</text>
</comment>
<dbReference type="GO" id="GO:0005524">
    <property type="term" value="F:ATP binding"/>
    <property type="evidence" value="ECO:0007669"/>
    <property type="project" value="UniProtKB-KW"/>
</dbReference>
<evidence type="ECO:0000256" key="3">
    <source>
        <dbReference type="ARBA" id="ARBA00022741"/>
    </source>
</evidence>
<dbReference type="EC" id="6.2.1.3" evidence="14"/>
<organism evidence="16 17">
    <name type="scientific">Cyprinus carpio carpio</name>
    <dbReference type="NCBI Taxonomy" id="630221"/>
    <lineage>
        <taxon>Eukaryota</taxon>
        <taxon>Metazoa</taxon>
        <taxon>Chordata</taxon>
        <taxon>Craniata</taxon>
        <taxon>Vertebrata</taxon>
        <taxon>Euteleostomi</taxon>
        <taxon>Actinopterygii</taxon>
        <taxon>Neopterygii</taxon>
        <taxon>Teleostei</taxon>
        <taxon>Ostariophysi</taxon>
        <taxon>Cypriniformes</taxon>
        <taxon>Cyprinidae</taxon>
        <taxon>Cyprininae</taxon>
        <taxon>Cyprinus</taxon>
    </lineage>
</organism>
<evidence type="ECO:0000256" key="10">
    <source>
        <dbReference type="ARBA" id="ARBA00024532"/>
    </source>
</evidence>
<evidence type="ECO:0000256" key="9">
    <source>
        <dbReference type="ARBA" id="ARBA00024495"/>
    </source>
</evidence>
<comment type="catalytic activity">
    <reaction evidence="7">
        <text>5-hydroxy-(6E,8Z,11Z,14Z)-eicosatetraenoate + ATP + CoA = 5-hydroxy-(6E,8Z,11Z,14Z)-eicosatetraenoyl-CoA + AMP + diphosphate</text>
        <dbReference type="Rhea" id="RHEA:52108"/>
        <dbReference type="ChEBI" id="CHEBI:30616"/>
        <dbReference type="ChEBI" id="CHEBI:33019"/>
        <dbReference type="ChEBI" id="CHEBI:57287"/>
        <dbReference type="ChEBI" id="CHEBI:65341"/>
        <dbReference type="ChEBI" id="CHEBI:136407"/>
        <dbReference type="ChEBI" id="CHEBI:456215"/>
    </reaction>
    <physiologicalReaction direction="left-to-right" evidence="7">
        <dbReference type="Rhea" id="RHEA:52109"/>
    </physiologicalReaction>
</comment>
<keyword evidence="6 14" id="KW-0443">Lipid metabolism</keyword>
<dbReference type="GO" id="GO:0047676">
    <property type="term" value="F:arachidonate-CoA ligase activity"/>
    <property type="evidence" value="ECO:0007669"/>
    <property type="project" value="UniProtKB-EC"/>
</dbReference>
<dbReference type="PANTHER" id="PTHR43272">
    <property type="entry name" value="LONG-CHAIN-FATTY-ACID--COA LIGASE"/>
    <property type="match status" value="1"/>
</dbReference>
<keyword evidence="4 14" id="KW-0276">Fatty acid metabolism</keyword>
<evidence type="ECO:0000256" key="1">
    <source>
        <dbReference type="ARBA" id="ARBA00006432"/>
    </source>
</evidence>
<keyword evidence="2 14" id="KW-0436">Ligase</keyword>
<evidence type="ECO:0000313" key="17">
    <source>
        <dbReference type="Proteomes" id="UP001108240"/>
    </source>
</evidence>
<reference evidence="16" key="2">
    <citation type="submission" date="2025-09" db="UniProtKB">
        <authorList>
            <consortium name="Ensembl"/>
        </authorList>
    </citation>
    <scope>IDENTIFICATION</scope>
</reference>
<evidence type="ECO:0000256" key="2">
    <source>
        <dbReference type="ARBA" id="ARBA00022598"/>
    </source>
</evidence>
<reference evidence="16" key="1">
    <citation type="submission" date="2025-08" db="UniProtKB">
        <authorList>
            <consortium name="Ensembl"/>
        </authorList>
    </citation>
    <scope>IDENTIFICATION</scope>
</reference>
<evidence type="ECO:0000256" key="7">
    <source>
        <dbReference type="ARBA" id="ARBA00024469"/>
    </source>
</evidence>
<dbReference type="InterPro" id="IPR045311">
    <property type="entry name" value="LC-FACS_euk"/>
</dbReference>
<dbReference type="Gene3D" id="3.40.50.12780">
    <property type="entry name" value="N-terminal domain of ligase-like"/>
    <property type="match status" value="1"/>
</dbReference>
<comment type="catalytic activity">
    <reaction evidence="12">
        <text>(E)-hexadec-2-enoate + ATP + CoA = (2E)-hexadecenoyl-CoA + AMP + diphosphate</text>
        <dbReference type="Rhea" id="RHEA:36139"/>
        <dbReference type="ChEBI" id="CHEBI:30616"/>
        <dbReference type="ChEBI" id="CHEBI:33019"/>
        <dbReference type="ChEBI" id="CHEBI:57287"/>
        <dbReference type="ChEBI" id="CHEBI:61526"/>
        <dbReference type="ChEBI" id="CHEBI:72745"/>
        <dbReference type="ChEBI" id="CHEBI:456215"/>
    </reaction>
    <physiologicalReaction direction="left-to-right" evidence="12">
        <dbReference type="Rhea" id="RHEA:36140"/>
    </physiologicalReaction>
</comment>
<dbReference type="InterPro" id="IPR000873">
    <property type="entry name" value="AMP-dep_synth/lig_dom"/>
</dbReference>
<dbReference type="AlphaFoldDB" id="A0A9J8CX89"/>
<evidence type="ECO:0000313" key="16">
    <source>
        <dbReference type="Ensembl" id="ENSCCRP00000174832.1"/>
    </source>
</evidence>
<dbReference type="Proteomes" id="UP001108240">
    <property type="component" value="Unplaced"/>
</dbReference>
<evidence type="ECO:0000256" key="13">
    <source>
        <dbReference type="ARBA" id="ARBA00049139"/>
    </source>
</evidence>
<keyword evidence="5 14" id="KW-0067">ATP-binding</keyword>
<protein>
    <recommendedName>
        <fullName evidence="14">Long-chain-fatty-acid--CoA ligase</fullName>
        <ecNumber evidence="14">6.2.1.3</ecNumber>
    </recommendedName>
</protein>
<keyword evidence="17" id="KW-1185">Reference proteome</keyword>
<name>A0A9J8CX89_CYPCA</name>
<evidence type="ECO:0000256" key="5">
    <source>
        <dbReference type="ARBA" id="ARBA00022840"/>
    </source>
</evidence>
<evidence type="ECO:0000256" key="4">
    <source>
        <dbReference type="ARBA" id="ARBA00022832"/>
    </source>
</evidence>
<comment type="catalytic activity">
    <reaction evidence="13">
        <text>hexadecanoate + ATP + CoA = hexadecanoyl-CoA + AMP + diphosphate</text>
        <dbReference type="Rhea" id="RHEA:30751"/>
        <dbReference type="ChEBI" id="CHEBI:7896"/>
        <dbReference type="ChEBI" id="CHEBI:30616"/>
        <dbReference type="ChEBI" id="CHEBI:33019"/>
        <dbReference type="ChEBI" id="CHEBI:57287"/>
        <dbReference type="ChEBI" id="CHEBI:57379"/>
        <dbReference type="ChEBI" id="CHEBI:456215"/>
    </reaction>
    <physiologicalReaction direction="left-to-right" evidence="13">
        <dbReference type="Rhea" id="RHEA:30752"/>
    </physiologicalReaction>
</comment>
<dbReference type="PANTHER" id="PTHR43272:SF54">
    <property type="entry name" value="LONG-CHAIN-FATTY-ACID--COA LIGASE 6"/>
    <property type="match status" value="1"/>
</dbReference>
<comment type="catalytic activity">
    <reaction evidence="10">
        <text>15-hydroxy-(5Z,8Z,11Z,13E)-eicosatetraenoate + ATP + CoA = 15-hydroxy-(5Z,8Z,11Z,13E)-eicosatetraenoyl-CoA + AMP + diphosphate</text>
        <dbReference type="Rhea" id="RHEA:52116"/>
        <dbReference type="ChEBI" id="CHEBI:30616"/>
        <dbReference type="ChEBI" id="CHEBI:33019"/>
        <dbReference type="ChEBI" id="CHEBI:57287"/>
        <dbReference type="ChEBI" id="CHEBI:78832"/>
        <dbReference type="ChEBI" id="CHEBI:136409"/>
        <dbReference type="ChEBI" id="CHEBI:456215"/>
    </reaction>
    <physiologicalReaction direction="left-to-right" evidence="10">
        <dbReference type="Rhea" id="RHEA:52117"/>
    </physiologicalReaction>
</comment>
<evidence type="ECO:0000259" key="15">
    <source>
        <dbReference type="Pfam" id="PF00501"/>
    </source>
</evidence>
<evidence type="ECO:0000256" key="14">
    <source>
        <dbReference type="RuleBase" id="RU369030"/>
    </source>
</evidence>
<comment type="catalytic activity">
    <reaction evidence="9">
        <text>12-hydroxy-(5Z,8Z,10E,14Z)-eicosatetraenoate + ATP + CoA = 12-hydroxy-(5Z,8Z,10E,14Z)-eicosatetraenoyl-CoA + AMP + diphosphate</text>
        <dbReference type="Rhea" id="RHEA:52112"/>
        <dbReference type="ChEBI" id="CHEBI:30616"/>
        <dbReference type="ChEBI" id="CHEBI:33019"/>
        <dbReference type="ChEBI" id="CHEBI:57287"/>
        <dbReference type="ChEBI" id="CHEBI:90718"/>
        <dbReference type="ChEBI" id="CHEBI:136408"/>
        <dbReference type="ChEBI" id="CHEBI:456215"/>
    </reaction>
    <physiologicalReaction direction="left-to-right" evidence="9">
        <dbReference type="Rhea" id="RHEA:52113"/>
    </physiologicalReaction>
</comment>
<sequence length="677" mass="75022">MLAFALVAGSVWVVLELSSTFMEKMQSRDLLLGLQLPELDDLGQFLRSLPTSTLLGLGALTAVLAYWISTRPRPITPPCDLRLQSQEVQMEDGARRSMMGDSSTLLSHYHEDAKTMYEVFQRGLHITGDGPFLGSRLPNQPYKWLSYREVSSRAEHLGSGLLSQGCQPNPDQFIGVFAQNRPEWIISELACYTYSMVVVPLYDTLGPDAIRYIINTAEISTVICDKAQKAAVLLENVQRGETPGLKMIILMDAFDTQLLEEAQKCSVHIRALRDVEALGREHYRKPVPPGADDLSIVCFTSGTTGNPKGVMLTHGNVVADFSGFLKVTDKVIFPNQDDILISFLPLAHMFERLIEAVVICHGGRIGFFQGDIRLLPDDMKALRPTIFPVVPRLLNRMYDKASLGGRLRMIITGAAPASPIVLDFLRAALGCQVYEAYGQTECTAGCTFTTPGDWTAGHVGAPLPCNLIKLLDVAEKNYFAAKGEGEICVKGPNVFKGYLKDPVRTAETLDADGWLHTGDIGKWLPNGTLKIIDRKKHIFKLAQGEYISPEKIESIYIRSEPVSQLYVHGDSLQSCLVGIIVPDPEVLPSWAQKKGFGGCYDELCGNKEIKKAILDDMVRLGKASGLHSFEQVKDIHIHKEMFSIQNGLLTPTLKAKRPELKEYFKTEIEQLYSNISM</sequence>
<accession>A0A9J8CX89</accession>
<dbReference type="InterPro" id="IPR042099">
    <property type="entry name" value="ANL_N_sf"/>
</dbReference>
<dbReference type="GO" id="GO:0005783">
    <property type="term" value="C:endoplasmic reticulum"/>
    <property type="evidence" value="ECO:0007669"/>
    <property type="project" value="TreeGrafter"/>
</dbReference>
<comment type="catalytic activity">
    <reaction evidence="11">
        <text>(5Z,8Z,11Z,14Z)-eicosatetraenoate + ATP + CoA = (5Z,8Z,11Z,14Z)-eicosatetraenoyl-CoA + AMP + diphosphate</text>
        <dbReference type="Rhea" id="RHEA:19713"/>
        <dbReference type="ChEBI" id="CHEBI:30616"/>
        <dbReference type="ChEBI" id="CHEBI:32395"/>
        <dbReference type="ChEBI" id="CHEBI:33019"/>
        <dbReference type="ChEBI" id="CHEBI:57287"/>
        <dbReference type="ChEBI" id="CHEBI:57368"/>
        <dbReference type="ChEBI" id="CHEBI:456215"/>
        <dbReference type="EC" id="6.2.1.15"/>
    </reaction>
    <physiologicalReaction direction="left-to-right" evidence="11">
        <dbReference type="Rhea" id="RHEA:19714"/>
    </physiologicalReaction>
</comment>
<evidence type="ECO:0000256" key="12">
    <source>
        <dbReference type="ARBA" id="ARBA00024565"/>
    </source>
</evidence>
<dbReference type="GO" id="GO:0016020">
    <property type="term" value="C:membrane"/>
    <property type="evidence" value="ECO:0007669"/>
    <property type="project" value="TreeGrafter"/>
</dbReference>
<comment type="catalytic activity">
    <reaction evidence="8">
        <text>a long-chain fatty acid + ATP + CoA = a long-chain fatty acyl-CoA + AMP + diphosphate</text>
        <dbReference type="Rhea" id="RHEA:15421"/>
        <dbReference type="ChEBI" id="CHEBI:30616"/>
        <dbReference type="ChEBI" id="CHEBI:33019"/>
        <dbReference type="ChEBI" id="CHEBI:57287"/>
        <dbReference type="ChEBI" id="CHEBI:57560"/>
        <dbReference type="ChEBI" id="CHEBI:83139"/>
        <dbReference type="ChEBI" id="CHEBI:456215"/>
        <dbReference type="EC" id="6.2.1.3"/>
    </reaction>
    <physiologicalReaction direction="left-to-right" evidence="8">
        <dbReference type="Rhea" id="RHEA:15422"/>
    </physiologicalReaction>
</comment>
<evidence type="ECO:0000256" key="8">
    <source>
        <dbReference type="ARBA" id="ARBA00024484"/>
    </source>
</evidence>
<dbReference type="SUPFAM" id="SSF56801">
    <property type="entry name" value="Acetyl-CoA synthetase-like"/>
    <property type="match status" value="1"/>
</dbReference>
<feature type="domain" description="AMP-dependent synthetase/ligase" evidence="15">
    <location>
        <begin position="141"/>
        <end position="499"/>
    </location>
</feature>
<evidence type="ECO:0000256" key="6">
    <source>
        <dbReference type="ARBA" id="ARBA00023098"/>
    </source>
</evidence>
<dbReference type="PROSITE" id="PS00455">
    <property type="entry name" value="AMP_BINDING"/>
    <property type="match status" value="1"/>
</dbReference>
<keyword evidence="3 14" id="KW-0547">Nucleotide-binding</keyword>
<evidence type="ECO:0000256" key="11">
    <source>
        <dbReference type="ARBA" id="ARBA00024548"/>
    </source>
</evidence>
<dbReference type="InterPro" id="IPR020845">
    <property type="entry name" value="AMP-binding_CS"/>
</dbReference>
<comment type="similarity">
    <text evidence="1 14">Belongs to the ATP-dependent AMP-binding enzyme family.</text>
</comment>
<dbReference type="GeneTree" id="ENSGT00940000154508"/>
<proteinExistence type="inferred from homology"/>